<dbReference type="InterPro" id="IPR035906">
    <property type="entry name" value="MetI-like_sf"/>
</dbReference>
<dbReference type="Gene3D" id="1.10.3720.10">
    <property type="entry name" value="MetI-like"/>
    <property type="match status" value="1"/>
</dbReference>
<name>A0A848DRB0_9PSEU</name>
<organism evidence="10 11">
    <name type="scientific">Pseudonocardia bannensis</name>
    <dbReference type="NCBI Taxonomy" id="630973"/>
    <lineage>
        <taxon>Bacteria</taxon>
        <taxon>Bacillati</taxon>
        <taxon>Actinomycetota</taxon>
        <taxon>Actinomycetes</taxon>
        <taxon>Pseudonocardiales</taxon>
        <taxon>Pseudonocardiaceae</taxon>
        <taxon>Pseudonocardia</taxon>
    </lineage>
</organism>
<dbReference type="GO" id="GO:0042918">
    <property type="term" value="P:alkanesulfonate transmembrane transport"/>
    <property type="evidence" value="ECO:0007669"/>
    <property type="project" value="UniProtKB-ARBA"/>
</dbReference>
<comment type="similarity">
    <text evidence="7">Belongs to the binding-protein-dependent transport system permease family.</text>
</comment>
<keyword evidence="2 7" id="KW-0813">Transport</keyword>
<accession>A0A848DRB0</accession>
<feature type="domain" description="ABC transmembrane type-1" evidence="9">
    <location>
        <begin position="85"/>
        <end position="265"/>
    </location>
</feature>
<keyword evidence="6 7" id="KW-0472">Membrane</keyword>
<feature type="transmembrane region" description="Helical" evidence="7">
    <location>
        <begin position="125"/>
        <end position="145"/>
    </location>
</feature>
<evidence type="ECO:0000256" key="8">
    <source>
        <dbReference type="SAM" id="MobiDB-lite"/>
    </source>
</evidence>
<feature type="transmembrane region" description="Helical" evidence="7">
    <location>
        <begin position="32"/>
        <end position="49"/>
    </location>
</feature>
<feature type="region of interest" description="Disordered" evidence="8">
    <location>
        <begin position="1"/>
        <end position="25"/>
    </location>
</feature>
<dbReference type="SUPFAM" id="SSF161098">
    <property type="entry name" value="MetI-like"/>
    <property type="match status" value="1"/>
</dbReference>
<evidence type="ECO:0000256" key="3">
    <source>
        <dbReference type="ARBA" id="ARBA00022475"/>
    </source>
</evidence>
<protein>
    <submittedName>
        <fullName evidence="10">ABC transporter permease</fullName>
    </submittedName>
</protein>
<evidence type="ECO:0000256" key="2">
    <source>
        <dbReference type="ARBA" id="ARBA00022448"/>
    </source>
</evidence>
<evidence type="ECO:0000313" key="11">
    <source>
        <dbReference type="Proteomes" id="UP000586918"/>
    </source>
</evidence>
<dbReference type="GO" id="GO:0010438">
    <property type="term" value="P:cellular response to sulfur starvation"/>
    <property type="evidence" value="ECO:0007669"/>
    <property type="project" value="TreeGrafter"/>
</dbReference>
<dbReference type="PROSITE" id="PS50928">
    <property type="entry name" value="ABC_TM1"/>
    <property type="match status" value="1"/>
</dbReference>
<feature type="compositionally biased region" description="Polar residues" evidence="8">
    <location>
        <begin position="1"/>
        <end position="11"/>
    </location>
</feature>
<dbReference type="RefSeq" id="WP_169415594.1">
    <property type="nucleotide sequence ID" value="NZ_JAAXKZ010000141.1"/>
</dbReference>
<feature type="transmembrane region" description="Helical" evidence="7">
    <location>
        <begin position="92"/>
        <end position="113"/>
    </location>
</feature>
<keyword evidence="5 7" id="KW-1133">Transmembrane helix</keyword>
<feature type="compositionally biased region" description="Low complexity" evidence="8">
    <location>
        <begin position="12"/>
        <end position="25"/>
    </location>
</feature>
<evidence type="ECO:0000256" key="6">
    <source>
        <dbReference type="ARBA" id="ARBA00023136"/>
    </source>
</evidence>
<dbReference type="FunFam" id="1.10.3720.10:FF:000003">
    <property type="entry name" value="Aliphatic sulfonate ABC transporter permease"/>
    <property type="match status" value="1"/>
</dbReference>
<dbReference type="EMBL" id="JAAXKZ010000141">
    <property type="protein sequence ID" value="NMH94921.1"/>
    <property type="molecule type" value="Genomic_DNA"/>
</dbReference>
<feature type="transmembrane region" description="Helical" evidence="7">
    <location>
        <begin position="151"/>
        <end position="170"/>
    </location>
</feature>
<evidence type="ECO:0000259" key="9">
    <source>
        <dbReference type="PROSITE" id="PS50928"/>
    </source>
</evidence>
<dbReference type="Proteomes" id="UP000586918">
    <property type="component" value="Unassembled WGS sequence"/>
</dbReference>
<keyword evidence="3" id="KW-1003">Cell membrane</keyword>
<dbReference type="PANTHER" id="PTHR30151:SF25">
    <property type="entry name" value="TAURINE TRANSPORT SYSTEM PERMEASE PROTEIN TAUC"/>
    <property type="match status" value="1"/>
</dbReference>
<comment type="subcellular location">
    <subcellularLocation>
        <location evidence="1 7">Cell membrane</location>
        <topology evidence="1 7">Multi-pass membrane protein</topology>
    </subcellularLocation>
</comment>
<evidence type="ECO:0000256" key="5">
    <source>
        <dbReference type="ARBA" id="ARBA00022989"/>
    </source>
</evidence>
<keyword evidence="4 7" id="KW-0812">Transmembrane</keyword>
<dbReference type="InterPro" id="IPR000515">
    <property type="entry name" value="MetI-like"/>
</dbReference>
<evidence type="ECO:0000313" key="10">
    <source>
        <dbReference type="EMBL" id="NMH94921.1"/>
    </source>
</evidence>
<sequence>MTATSETSDTFATGSSTSPATAPRTARPLPRFVAPAAGIAVAVLLWWFATTVLVAPPNLLAAFAPQRALPALADLATSGVLLDDVLTSLRRLLGGLLLAALVGLAVGLTAGSFTTADDATRPVFGFLRMISPLSWAPVAIGLFGIGHRPVVFLVAAAAVWPVVMNTVAGVRSVEPGHVLAARSLGASRGEVLTSVVLPAIRPHVLTGLRLALGLAWVVLVPAEMLGVTSGLGYEILNSRDQLAYDKVMAVILVIGLLGYLLDALARRLLRPA</sequence>
<reference evidence="10 11" key="1">
    <citation type="submission" date="2020-04" db="EMBL/GenBank/DDBJ databases">
        <authorList>
            <person name="Klaysubun C."/>
            <person name="Duangmal K."/>
            <person name="Lipun K."/>
        </authorList>
    </citation>
    <scope>NUCLEOTIDE SEQUENCE [LARGE SCALE GENOMIC DNA]</scope>
    <source>
        <strain evidence="10 11">DSM 45300</strain>
    </source>
</reference>
<evidence type="ECO:0000256" key="4">
    <source>
        <dbReference type="ARBA" id="ARBA00022692"/>
    </source>
</evidence>
<dbReference type="AlphaFoldDB" id="A0A848DRB0"/>
<comment type="caution">
    <text evidence="10">The sequence shown here is derived from an EMBL/GenBank/DDBJ whole genome shotgun (WGS) entry which is preliminary data.</text>
</comment>
<feature type="transmembrane region" description="Helical" evidence="7">
    <location>
        <begin position="247"/>
        <end position="265"/>
    </location>
</feature>
<evidence type="ECO:0000256" key="7">
    <source>
        <dbReference type="RuleBase" id="RU363032"/>
    </source>
</evidence>
<dbReference type="GO" id="GO:0005886">
    <property type="term" value="C:plasma membrane"/>
    <property type="evidence" value="ECO:0007669"/>
    <property type="project" value="UniProtKB-SubCell"/>
</dbReference>
<proteinExistence type="inferred from homology"/>
<dbReference type="CDD" id="cd06261">
    <property type="entry name" value="TM_PBP2"/>
    <property type="match status" value="1"/>
</dbReference>
<dbReference type="PANTHER" id="PTHR30151">
    <property type="entry name" value="ALKANE SULFONATE ABC TRANSPORTER-RELATED, MEMBRANE SUBUNIT"/>
    <property type="match status" value="1"/>
</dbReference>
<gene>
    <name evidence="10" type="ORF">HF519_25790</name>
</gene>
<keyword evidence="11" id="KW-1185">Reference proteome</keyword>
<feature type="transmembrane region" description="Helical" evidence="7">
    <location>
        <begin position="210"/>
        <end position="227"/>
    </location>
</feature>
<dbReference type="Pfam" id="PF00528">
    <property type="entry name" value="BPD_transp_1"/>
    <property type="match status" value="1"/>
</dbReference>
<evidence type="ECO:0000256" key="1">
    <source>
        <dbReference type="ARBA" id="ARBA00004651"/>
    </source>
</evidence>